<dbReference type="KEGG" id="mpi:Mpet_2161"/>
<sequence precursor="true">MNSKLLSILIISVSVFYVVCPAWAGGQVTITAQGDSRCFIGEKITFSGTNTDSDYTYLFITGAYLDPDGDKLSDPDTKAVTGNGGTFARAAVTGDSWKYTLDTRGLDLEAGAYTVYAVSEPKNKEDLSSGIYDTASIVIRKPFAEVKVSDTDIRAGEKLTISGTAYGEPGTLGIWVFGPGYWNGAGTGSMVTESPDADGSYRYVIEGEETSKMDGGEYYVLVQHPMYNDQLDLITKPGSGDDTIIVSERESSDPVFVVWGSSAISGVDALKALTRGLQSSNIDDSYEQCSFKVEGMTENVQSQTEEKTEKYQTEEKEQPQNVDNPEDDQPEKSSGNSIFSALADFLSGIFR</sequence>
<reference evidence="2 3" key="1">
    <citation type="journal article" date="2010" name="Stand. Genomic Sci.">
        <title>Complete genome sequence of Methanoplanus petrolearius type strain (SEBR 4847).</title>
        <authorList>
            <person name="Brambilla E."/>
            <person name="Djao O.D."/>
            <person name="Daligault H."/>
            <person name="Lapidus A."/>
            <person name="Lucas S."/>
            <person name="Hammon N."/>
            <person name="Nolan M."/>
            <person name="Tice H."/>
            <person name="Cheng J.F."/>
            <person name="Han C."/>
            <person name="Tapia R."/>
            <person name="Goodwin L."/>
            <person name="Pitluck S."/>
            <person name="Liolios K."/>
            <person name="Ivanova N."/>
            <person name="Mavromatis K."/>
            <person name="Mikhailova N."/>
            <person name="Pati A."/>
            <person name="Chen A."/>
            <person name="Palaniappan K."/>
            <person name="Land M."/>
            <person name="Hauser L."/>
            <person name="Chang Y.J."/>
            <person name="Jeffries C.D."/>
            <person name="Rohde M."/>
            <person name="Spring S."/>
            <person name="Sikorski J."/>
            <person name="Goker M."/>
            <person name="Woyke T."/>
            <person name="Bristow J."/>
            <person name="Eisen J.A."/>
            <person name="Markowitz V."/>
            <person name="Hugenholtz P."/>
            <person name="Kyrpides N.C."/>
            <person name="Klenk H.P."/>
        </authorList>
    </citation>
    <scope>NUCLEOTIDE SEQUENCE [LARGE SCALE GENOMIC DNA]</scope>
    <source>
        <strain evidence="3">DSM 11571 / OCM 486 / SEBR 4847</strain>
    </source>
</reference>
<evidence type="ECO:0000256" key="1">
    <source>
        <dbReference type="SAM" id="MobiDB-lite"/>
    </source>
</evidence>
<feature type="compositionally biased region" description="Basic and acidic residues" evidence="1">
    <location>
        <begin position="304"/>
        <end position="318"/>
    </location>
</feature>
<dbReference type="HOGENOM" id="CLU_048988_0_0_2"/>
<name>E1RK96_METP4</name>
<gene>
    <name evidence="2" type="ordered locus">Mpet_2161</name>
</gene>
<evidence type="ECO:0000313" key="3">
    <source>
        <dbReference type="Proteomes" id="UP000006565"/>
    </source>
</evidence>
<evidence type="ECO:0008006" key="4">
    <source>
        <dbReference type="Google" id="ProtNLM"/>
    </source>
</evidence>
<dbReference type="OrthoDB" id="118064at2157"/>
<evidence type="ECO:0000313" key="2">
    <source>
        <dbReference type="EMBL" id="ADN36909.1"/>
    </source>
</evidence>
<dbReference type="GeneID" id="9744644"/>
<feature type="region of interest" description="Disordered" evidence="1">
    <location>
        <begin position="297"/>
        <end position="337"/>
    </location>
</feature>
<protein>
    <recommendedName>
        <fullName evidence="4">DUF3821 domain-containing protein</fullName>
    </recommendedName>
</protein>
<organism evidence="2 3">
    <name type="scientific">Methanolacinia petrolearia (strain DSM 11571 / OCM 486 / SEBR 4847)</name>
    <name type="common">Methanoplanus petrolearius</name>
    <dbReference type="NCBI Taxonomy" id="679926"/>
    <lineage>
        <taxon>Archaea</taxon>
        <taxon>Methanobacteriati</taxon>
        <taxon>Methanobacteriota</taxon>
        <taxon>Stenosarchaea group</taxon>
        <taxon>Methanomicrobia</taxon>
        <taxon>Methanomicrobiales</taxon>
        <taxon>Methanomicrobiaceae</taxon>
        <taxon>Methanolacinia</taxon>
    </lineage>
</organism>
<accession>E1RK96</accession>
<dbReference type="EMBL" id="CP002117">
    <property type="protein sequence ID" value="ADN36909.1"/>
    <property type="molecule type" value="Genomic_DNA"/>
</dbReference>
<keyword evidence="3" id="KW-1185">Reference proteome</keyword>
<dbReference type="RefSeq" id="WP_013330086.1">
    <property type="nucleotide sequence ID" value="NC_014507.1"/>
</dbReference>
<dbReference type="Proteomes" id="UP000006565">
    <property type="component" value="Chromosome"/>
</dbReference>
<dbReference type="eggNOG" id="arCOG03906">
    <property type="taxonomic scope" value="Archaea"/>
</dbReference>
<dbReference type="AlphaFoldDB" id="E1RK96"/>
<proteinExistence type="predicted"/>